<keyword evidence="4" id="KW-1185">Reference proteome</keyword>
<dbReference type="Proteomes" id="UP000183995">
    <property type="component" value="Unassembled WGS sequence"/>
</dbReference>
<feature type="domain" description="SAF" evidence="2">
    <location>
        <begin position="40"/>
        <end position="102"/>
    </location>
</feature>
<feature type="signal peptide" evidence="1">
    <location>
        <begin position="1"/>
        <end position="25"/>
    </location>
</feature>
<evidence type="ECO:0000259" key="2">
    <source>
        <dbReference type="SMART" id="SM00858"/>
    </source>
</evidence>
<dbReference type="Pfam" id="PF16976">
    <property type="entry name" value="RcpC"/>
    <property type="match status" value="1"/>
</dbReference>
<proteinExistence type="predicted"/>
<dbReference type="EMBL" id="FQXV01000013">
    <property type="protein sequence ID" value="SHI18976.1"/>
    <property type="molecule type" value="Genomic_DNA"/>
</dbReference>
<sequence length="263" mass="27892">MKKIRIIALISALFMFACGYNFLNAQGEKLSGGAKDQKIVNVVVASKNIPPYTTLTSDMFTVKQTVANAFLTDYYSSVSDVAGGISATTLFSGEVVTTTRVTKDKNAVGLSAQLENGKRAITVEVDTEQGVANNLKIGNYVDVVYTSQVPSTEVNGIPMTAGLYLSGIYAAGKPDNSQDVGEMIGQYYAVIALQKIKVVALNSSTSDVATEAAPEYSSVTLEVTPAEAAKIALLNDNGGKIQLVLRPMEDDGTVTEPRDTVLK</sequence>
<dbReference type="SMART" id="SM00858">
    <property type="entry name" value="SAF"/>
    <property type="match status" value="1"/>
</dbReference>
<dbReference type="InterPro" id="IPR017592">
    <property type="entry name" value="Pilus_assmbl_Flp-typ_CpaB"/>
</dbReference>
<dbReference type="CDD" id="cd11614">
    <property type="entry name" value="SAF_CpaB_FlgA_like"/>
    <property type="match status" value="1"/>
</dbReference>
<dbReference type="RefSeq" id="WP_084726550.1">
    <property type="nucleotide sequence ID" value="NZ_FQXV01000013.1"/>
</dbReference>
<dbReference type="InterPro" id="IPR013974">
    <property type="entry name" value="SAF"/>
</dbReference>
<feature type="chain" id="PRO_5038485607" evidence="1">
    <location>
        <begin position="26"/>
        <end position="263"/>
    </location>
</feature>
<dbReference type="NCBIfam" id="TIGR03177">
    <property type="entry name" value="pilus_cpaB"/>
    <property type="match status" value="1"/>
</dbReference>
<gene>
    <name evidence="3" type="ORF">SAMN02745823_03192</name>
</gene>
<protein>
    <submittedName>
        <fullName evidence="3">Pilus assembly protein CpaB</fullName>
    </submittedName>
</protein>
<evidence type="ECO:0000313" key="3">
    <source>
        <dbReference type="EMBL" id="SHI18976.1"/>
    </source>
</evidence>
<organism evidence="3 4">
    <name type="scientific">Sporobacter termitidis DSM 10068</name>
    <dbReference type="NCBI Taxonomy" id="1123282"/>
    <lineage>
        <taxon>Bacteria</taxon>
        <taxon>Bacillati</taxon>
        <taxon>Bacillota</taxon>
        <taxon>Clostridia</taxon>
        <taxon>Eubacteriales</taxon>
        <taxon>Oscillospiraceae</taxon>
        <taxon>Sporobacter</taxon>
    </lineage>
</organism>
<reference evidence="3 4" key="1">
    <citation type="submission" date="2016-11" db="EMBL/GenBank/DDBJ databases">
        <authorList>
            <person name="Jaros S."/>
            <person name="Januszkiewicz K."/>
            <person name="Wedrychowicz H."/>
        </authorList>
    </citation>
    <scope>NUCLEOTIDE SEQUENCE [LARGE SCALE GENOMIC DNA]</scope>
    <source>
        <strain evidence="3 4">DSM 10068</strain>
    </source>
</reference>
<dbReference type="AlphaFoldDB" id="A0A1M5Z3W7"/>
<dbReference type="STRING" id="1123282.SAMN02745823_03192"/>
<dbReference type="Gene3D" id="3.90.1210.10">
    <property type="entry name" value="Antifreeze-like/N-acetylneuraminic acid synthase C-terminal domain"/>
    <property type="match status" value="1"/>
</dbReference>
<dbReference type="OrthoDB" id="2037472at2"/>
<keyword evidence="1" id="KW-0732">Signal</keyword>
<dbReference type="Pfam" id="PF08666">
    <property type="entry name" value="SAF"/>
    <property type="match status" value="1"/>
</dbReference>
<accession>A0A1M5Z3W7</accession>
<dbReference type="PROSITE" id="PS51257">
    <property type="entry name" value="PROKAR_LIPOPROTEIN"/>
    <property type="match status" value="1"/>
</dbReference>
<evidence type="ECO:0000313" key="4">
    <source>
        <dbReference type="Proteomes" id="UP000183995"/>
    </source>
</evidence>
<dbReference type="InterPro" id="IPR031571">
    <property type="entry name" value="RcpC_dom"/>
</dbReference>
<name>A0A1M5Z3W7_9FIRM</name>
<evidence type="ECO:0000256" key="1">
    <source>
        <dbReference type="SAM" id="SignalP"/>
    </source>
</evidence>